<comment type="caution">
    <text evidence="1">The sequence shown here is derived from an EMBL/GenBank/DDBJ whole genome shotgun (WGS) entry which is preliminary data.</text>
</comment>
<organism evidence="1 3">
    <name type="scientific">Durusdinium trenchii</name>
    <dbReference type="NCBI Taxonomy" id="1381693"/>
    <lineage>
        <taxon>Eukaryota</taxon>
        <taxon>Sar</taxon>
        <taxon>Alveolata</taxon>
        <taxon>Dinophyceae</taxon>
        <taxon>Suessiales</taxon>
        <taxon>Symbiodiniaceae</taxon>
        <taxon>Durusdinium</taxon>
    </lineage>
</organism>
<evidence type="ECO:0000313" key="2">
    <source>
        <dbReference type="EMBL" id="CAK9043438.1"/>
    </source>
</evidence>
<dbReference type="EMBL" id="CAXAMN010014447">
    <property type="protein sequence ID" value="CAK9043438.1"/>
    <property type="molecule type" value="Genomic_DNA"/>
</dbReference>
<evidence type="ECO:0000313" key="1">
    <source>
        <dbReference type="EMBL" id="CAK9043025.1"/>
    </source>
</evidence>
<dbReference type="EMBL" id="CAXAMN010014335">
    <property type="protein sequence ID" value="CAK9043025.1"/>
    <property type="molecule type" value="Genomic_DNA"/>
</dbReference>
<protein>
    <submittedName>
        <fullName evidence="1">Uncharacterized protein</fullName>
    </submittedName>
</protein>
<reference evidence="1 3" key="1">
    <citation type="submission" date="2024-02" db="EMBL/GenBank/DDBJ databases">
        <authorList>
            <person name="Chen Y."/>
            <person name="Shah S."/>
            <person name="Dougan E. K."/>
            <person name="Thang M."/>
            <person name="Chan C."/>
        </authorList>
    </citation>
    <scope>NUCLEOTIDE SEQUENCE [LARGE SCALE GENOMIC DNA]</scope>
</reference>
<name>A0ABP0LY85_9DINO</name>
<keyword evidence="3" id="KW-1185">Reference proteome</keyword>
<dbReference type="Proteomes" id="UP001642484">
    <property type="component" value="Unassembled WGS sequence"/>
</dbReference>
<sequence>MPLAGLQMSSSLADLEKIARCSKMELPRTSIQSPRHAGELDAGVLDKFCAPCATDAFISMICKEHFLQSASLPFAYFALIQNGSHLKDRATSKSELPWICY</sequence>
<evidence type="ECO:0000313" key="3">
    <source>
        <dbReference type="Proteomes" id="UP001642484"/>
    </source>
</evidence>
<gene>
    <name evidence="1" type="ORF">CCMP2556_LOCUS22819</name>
    <name evidence="2" type="ORF">CCMP2556_LOCUS22988</name>
</gene>
<proteinExistence type="predicted"/>
<accession>A0ABP0LY85</accession>